<dbReference type="AlphaFoldDB" id="A0A1G6G4F3"/>
<dbReference type="PANTHER" id="PTHR37938">
    <property type="entry name" value="BLL0215 PROTEIN"/>
    <property type="match status" value="1"/>
</dbReference>
<dbReference type="Pfam" id="PF03703">
    <property type="entry name" value="bPH_2"/>
    <property type="match status" value="1"/>
</dbReference>
<organism evidence="3 4">
    <name type="scientific">Bacteroides ovatus</name>
    <dbReference type="NCBI Taxonomy" id="28116"/>
    <lineage>
        <taxon>Bacteria</taxon>
        <taxon>Pseudomonadati</taxon>
        <taxon>Bacteroidota</taxon>
        <taxon>Bacteroidia</taxon>
        <taxon>Bacteroidales</taxon>
        <taxon>Bacteroidaceae</taxon>
        <taxon>Bacteroides</taxon>
    </lineage>
</organism>
<evidence type="ECO:0000259" key="2">
    <source>
        <dbReference type="Pfam" id="PF03703"/>
    </source>
</evidence>
<dbReference type="RefSeq" id="WP_046151594.1">
    <property type="nucleotide sequence ID" value="NZ_FMYE01000014.1"/>
</dbReference>
<proteinExistence type="predicted"/>
<feature type="transmembrane region" description="Helical" evidence="1">
    <location>
        <begin position="44"/>
        <end position="64"/>
    </location>
</feature>
<evidence type="ECO:0000256" key="1">
    <source>
        <dbReference type="SAM" id="Phobius"/>
    </source>
</evidence>
<dbReference type="Proteomes" id="UP000183670">
    <property type="component" value="Unassembled WGS sequence"/>
</dbReference>
<keyword evidence="1" id="KW-0472">Membrane</keyword>
<protein>
    <submittedName>
        <fullName evidence="3">PH domain-containing protein</fullName>
    </submittedName>
</protein>
<accession>A0A1G6G4F3</accession>
<name>A0A1G6G4F3_BACOV</name>
<sequence length="162" mass="18954">MQQTPLFQTILITPHWKQFVINELPLLLLCISGLIYAGMDGMPFAEFVLIIVVIISLMLLYSFCYMRKIKYLIGSEQLVVEHGIFQRKVDYLELYRIVDFNEHQTFMQQLFSMKTITIFSGDRSTPSLDIIGVKANNQIVPMIRERVIISRRNNSIYEITNR</sequence>
<dbReference type="PANTHER" id="PTHR37938:SF1">
    <property type="entry name" value="BLL0215 PROTEIN"/>
    <property type="match status" value="1"/>
</dbReference>
<dbReference type="InterPro" id="IPR005182">
    <property type="entry name" value="YdbS-like_PH"/>
</dbReference>
<keyword evidence="1" id="KW-0812">Transmembrane</keyword>
<evidence type="ECO:0000313" key="4">
    <source>
        <dbReference type="Proteomes" id="UP000183670"/>
    </source>
</evidence>
<evidence type="ECO:0000313" key="3">
    <source>
        <dbReference type="EMBL" id="SDB76887.1"/>
    </source>
</evidence>
<reference evidence="3 4" key="1">
    <citation type="submission" date="2016-10" db="EMBL/GenBank/DDBJ databases">
        <authorList>
            <person name="de Groot N.N."/>
        </authorList>
    </citation>
    <scope>NUCLEOTIDE SEQUENCE [LARGE SCALE GENOMIC DNA]</scope>
    <source>
        <strain evidence="3 4">NLAE-zl-C500</strain>
    </source>
</reference>
<feature type="transmembrane region" description="Helical" evidence="1">
    <location>
        <begin position="20"/>
        <end position="38"/>
    </location>
</feature>
<gene>
    <name evidence="3" type="ORF">SAMN05192581_101451</name>
</gene>
<feature type="domain" description="YdbS-like PH" evidence="2">
    <location>
        <begin position="67"/>
        <end position="134"/>
    </location>
</feature>
<dbReference type="EMBL" id="FMYE01000014">
    <property type="protein sequence ID" value="SDB76887.1"/>
    <property type="molecule type" value="Genomic_DNA"/>
</dbReference>
<keyword evidence="1" id="KW-1133">Transmembrane helix</keyword>